<proteinExistence type="predicted"/>
<name>A0A6J6JD18_9ZZZZ</name>
<sequence>MDLGDQSLFNLDRRGFLSIAALGAASVALAVETPPPAEAAGWPAGCITTLPPSKTRRLAWTVDDGSSVSTLSSYLKLLEKNDDLKMTMFVLSCSTAWKTHEKRIRSLIQSGQVQMANHTRDHKNLNRCSNKEVAKQLIACDKFIKDTYEVDPAGYWRPPYGSLSRRVIEIAADNGFDKPTLWDGSTGSSFTSKTATVWKLSQRYMTNGRIVLDHANGRSTVNNFDRIMRMLKSRDLATVTLNEAFA</sequence>
<dbReference type="Gene3D" id="3.20.20.370">
    <property type="entry name" value="Glycoside hydrolase/deacetylase"/>
    <property type="match status" value="1"/>
</dbReference>
<dbReference type="InterPro" id="IPR011330">
    <property type="entry name" value="Glyco_hydro/deAcase_b/a-brl"/>
</dbReference>
<dbReference type="InterPro" id="IPR050248">
    <property type="entry name" value="Polysacc_deacetylase_ArnD"/>
</dbReference>
<dbReference type="SUPFAM" id="SSF88713">
    <property type="entry name" value="Glycoside hydrolase/deacetylase"/>
    <property type="match status" value="1"/>
</dbReference>
<dbReference type="CDD" id="cd10917">
    <property type="entry name" value="CE4_NodB_like_6s_7s"/>
    <property type="match status" value="1"/>
</dbReference>
<evidence type="ECO:0000259" key="1">
    <source>
        <dbReference type="PROSITE" id="PS51677"/>
    </source>
</evidence>
<feature type="domain" description="NodB homology" evidence="1">
    <location>
        <begin position="56"/>
        <end position="239"/>
    </location>
</feature>
<protein>
    <submittedName>
        <fullName evidence="2">Unannotated protein</fullName>
    </submittedName>
</protein>
<accession>A0A6J6JD18</accession>
<dbReference type="PANTHER" id="PTHR10587">
    <property type="entry name" value="GLYCOSYL TRANSFERASE-RELATED"/>
    <property type="match status" value="1"/>
</dbReference>
<dbReference type="PROSITE" id="PS51318">
    <property type="entry name" value="TAT"/>
    <property type="match status" value="1"/>
</dbReference>
<dbReference type="AlphaFoldDB" id="A0A6J6JD18"/>
<dbReference type="Pfam" id="PF01522">
    <property type="entry name" value="Polysacc_deac_1"/>
    <property type="match status" value="1"/>
</dbReference>
<dbReference type="InterPro" id="IPR006311">
    <property type="entry name" value="TAT_signal"/>
</dbReference>
<dbReference type="InterPro" id="IPR002509">
    <property type="entry name" value="NODB_dom"/>
</dbReference>
<reference evidence="2" key="1">
    <citation type="submission" date="2020-05" db="EMBL/GenBank/DDBJ databases">
        <authorList>
            <person name="Chiriac C."/>
            <person name="Salcher M."/>
            <person name="Ghai R."/>
            <person name="Kavagutti S V."/>
        </authorList>
    </citation>
    <scope>NUCLEOTIDE SEQUENCE</scope>
</reference>
<gene>
    <name evidence="2" type="ORF">UFOPK2044_00552</name>
</gene>
<evidence type="ECO:0000313" key="2">
    <source>
        <dbReference type="EMBL" id="CAB4633889.1"/>
    </source>
</evidence>
<organism evidence="2">
    <name type="scientific">freshwater metagenome</name>
    <dbReference type="NCBI Taxonomy" id="449393"/>
    <lineage>
        <taxon>unclassified sequences</taxon>
        <taxon>metagenomes</taxon>
        <taxon>ecological metagenomes</taxon>
    </lineage>
</organism>
<dbReference type="EMBL" id="CAEZVO010000064">
    <property type="protein sequence ID" value="CAB4633889.1"/>
    <property type="molecule type" value="Genomic_DNA"/>
</dbReference>
<dbReference type="GO" id="GO:0016810">
    <property type="term" value="F:hydrolase activity, acting on carbon-nitrogen (but not peptide) bonds"/>
    <property type="evidence" value="ECO:0007669"/>
    <property type="project" value="InterPro"/>
</dbReference>
<dbReference type="PROSITE" id="PS51677">
    <property type="entry name" value="NODB"/>
    <property type="match status" value="1"/>
</dbReference>
<dbReference type="GO" id="GO:0005975">
    <property type="term" value="P:carbohydrate metabolic process"/>
    <property type="evidence" value="ECO:0007669"/>
    <property type="project" value="InterPro"/>
</dbReference>